<dbReference type="Proteomes" id="UP000266723">
    <property type="component" value="Unassembled WGS sequence"/>
</dbReference>
<feature type="compositionally biased region" description="Polar residues" evidence="11">
    <location>
        <begin position="20"/>
        <end position="33"/>
    </location>
</feature>
<dbReference type="PRINTS" id="PR00477">
    <property type="entry name" value="PHGLYCKINASE"/>
</dbReference>
<comment type="cofactor">
    <cofactor evidence="1">
        <name>Mg(2+)</name>
        <dbReference type="ChEBI" id="CHEBI:18420"/>
    </cofactor>
</comment>
<evidence type="ECO:0000256" key="7">
    <source>
        <dbReference type="ARBA" id="ARBA00022840"/>
    </source>
</evidence>
<dbReference type="Gene3D" id="3.40.50.1260">
    <property type="entry name" value="Phosphoglycerate kinase, N-terminal domain"/>
    <property type="match status" value="1"/>
</dbReference>
<evidence type="ECO:0000256" key="9">
    <source>
        <dbReference type="RuleBase" id="RU000532"/>
    </source>
</evidence>
<evidence type="ECO:0000256" key="1">
    <source>
        <dbReference type="ARBA" id="ARBA00001946"/>
    </source>
</evidence>
<feature type="compositionally biased region" description="Polar residues" evidence="11">
    <location>
        <begin position="1"/>
        <end position="11"/>
    </location>
</feature>
<dbReference type="PANTHER" id="PTHR31066">
    <property type="entry name" value="OS05G0427100 PROTEIN-RELATED"/>
    <property type="match status" value="1"/>
</dbReference>
<dbReference type="EMBL" id="QGKV02001556">
    <property type="protein sequence ID" value="KAF3515656.1"/>
    <property type="molecule type" value="Genomic_DNA"/>
</dbReference>
<dbReference type="SUPFAM" id="SSF53748">
    <property type="entry name" value="Phosphoglycerate kinase"/>
    <property type="match status" value="1"/>
</dbReference>
<evidence type="ECO:0000313" key="13">
    <source>
        <dbReference type="EMBL" id="KAF3515656.1"/>
    </source>
</evidence>
<accession>A0ABQ7ANJ8</accession>
<evidence type="ECO:0000256" key="11">
    <source>
        <dbReference type="SAM" id="MobiDB-lite"/>
    </source>
</evidence>
<evidence type="ECO:0000256" key="4">
    <source>
        <dbReference type="ARBA" id="ARBA00022679"/>
    </source>
</evidence>
<gene>
    <name evidence="13" type="ORF">DY000_02064327</name>
</gene>
<dbReference type="Pfam" id="PF00564">
    <property type="entry name" value="PB1"/>
    <property type="match status" value="1"/>
</dbReference>
<dbReference type="PANTHER" id="PTHR31066:SF97">
    <property type="entry name" value="OS03G0401100 PROTEIN"/>
    <property type="match status" value="1"/>
</dbReference>
<keyword evidence="14" id="KW-1185">Reference proteome</keyword>
<comment type="caution">
    <text evidence="13">The sequence shown here is derived from an EMBL/GenBank/DDBJ whole genome shotgun (WGS) entry which is preliminary data.</text>
</comment>
<dbReference type="SMART" id="SM00666">
    <property type="entry name" value="PB1"/>
    <property type="match status" value="1"/>
</dbReference>
<dbReference type="InterPro" id="IPR053198">
    <property type="entry name" value="Gynoecium_Dev_Regulator"/>
</dbReference>
<dbReference type="SUPFAM" id="SSF54277">
    <property type="entry name" value="CAD &amp; PB1 domains"/>
    <property type="match status" value="1"/>
</dbReference>
<proteinExistence type="inferred from homology"/>
<evidence type="ECO:0000256" key="5">
    <source>
        <dbReference type="ARBA" id="ARBA00022741"/>
    </source>
</evidence>
<protein>
    <recommendedName>
        <fullName evidence="3 9">Phosphoglycerate kinase</fullName>
        <ecNumber evidence="3 9">2.7.2.3</ecNumber>
    </recommendedName>
</protein>
<dbReference type="EC" id="2.7.2.3" evidence="3 9"/>
<evidence type="ECO:0000256" key="6">
    <source>
        <dbReference type="ARBA" id="ARBA00022777"/>
    </source>
</evidence>
<evidence type="ECO:0000256" key="3">
    <source>
        <dbReference type="ARBA" id="ARBA00013061"/>
    </source>
</evidence>
<dbReference type="InterPro" id="IPR036043">
    <property type="entry name" value="Phosphoglycerate_kinase_sf"/>
</dbReference>
<dbReference type="InterPro" id="IPR001576">
    <property type="entry name" value="Phosphoglycerate_kinase"/>
</dbReference>
<keyword evidence="6 9" id="KW-0418">Kinase</keyword>
<keyword evidence="7" id="KW-0067">ATP-binding</keyword>
<sequence length="382" mass="41856">MGTPRHQQPFQHSMEPGYGNNETVPQAGSTSANFRAPNPNALDVKQVLNYSIQTGEEFALEFMRDRVNPQRSSNPNAAGESTATGFMDLRGLIEISHTGSDNAENGLRGKLGHVQSAPQASVSKDSSLGNLLGYSSSSASGSVIAKVKIFCSFGGKILPRPGDSKLRYVGGETHIISVRKDISWLALRQKVLEVYYQTHVVKYQLPGEDLDALVSVTCEEDLQNIVLFCSAAMATKRSVGTLKEADLKGKSVFVRVDLNVPLDDNSNITDDTRIRAAVPTIKYLMGNGSRVVLCSHLGRPKGVTPKFSLKPLVPRLSELLGYDVDSMLRFRLLKHLRRRRKGICMLVPSLILRCGPDASSQAWTKDHIDMIYDVDESLVRAA</sequence>
<dbReference type="Gene3D" id="3.10.20.90">
    <property type="entry name" value="Phosphatidylinositol 3-kinase Catalytic Subunit, Chain A, domain 1"/>
    <property type="match status" value="1"/>
</dbReference>
<comment type="similarity">
    <text evidence="2 9">Belongs to the phosphoglycerate kinase family.</text>
</comment>
<feature type="domain" description="PB1" evidence="12">
    <location>
        <begin position="161"/>
        <end position="257"/>
    </location>
</feature>
<dbReference type="Pfam" id="PF00162">
    <property type="entry name" value="PGK"/>
    <property type="match status" value="1"/>
</dbReference>
<dbReference type="CDD" id="cd06410">
    <property type="entry name" value="PB1_UP2"/>
    <property type="match status" value="1"/>
</dbReference>
<comment type="subunit">
    <text evidence="10">Monomer.</text>
</comment>
<dbReference type="InterPro" id="IPR015824">
    <property type="entry name" value="Phosphoglycerate_kinase_N"/>
</dbReference>
<keyword evidence="8" id="KW-0460">Magnesium</keyword>
<evidence type="ECO:0000256" key="8">
    <source>
        <dbReference type="ARBA" id="ARBA00022842"/>
    </source>
</evidence>
<dbReference type="InterPro" id="IPR000270">
    <property type="entry name" value="PB1_dom"/>
</dbReference>
<keyword evidence="5" id="KW-0547">Nucleotide-binding</keyword>
<organism evidence="13 14">
    <name type="scientific">Brassica cretica</name>
    <name type="common">Mustard</name>
    <dbReference type="NCBI Taxonomy" id="69181"/>
    <lineage>
        <taxon>Eukaryota</taxon>
        <taxon>Viridiplantae</taxon>
        <taxon>Streptophyta</taxon>
        <taxon>Embryophyta</taxon>
        <taxon>Tracheophyta</taxon>
        <taxon>Spermatophyta</taxon>
        <taxon>Magnoliopsida</taxon>
        <taxon>eudicotyledons</taxon>
        <taxon>Gunneridae</taxon>
        <taxon>Pentapetalae</taxon>
        <taxon>rosids</taxon>
        <taxon>malvids</taxon>
        <taxon>Brassicales</taxon>
        <taxon>Brassicaceae</taxon>
        <taxon>Brassiceae</taxon>
        <taxon>Brassica</taxon>
    </lineage>
</organism>
<name>A0ABQ7ANJ8_BRACR</name>
<evidence type="ECO:0000256" key="10">
    <source>
        <dbReference type="RuleBase" id="RU000696"/>
    </source>
</evidence>
<feature type="region of interest" description="Disordered" evidence="11">
    <location>
        <begin position="1"/>
        <end position="37"/>
    </location>
</feature>
<keyword evidence="4 9" id="KW-0808">Transferase</keyword>
<reference evidence="13 14" key="1">
    <citation type="journal article" date="2020" name="BMC Genomics">
        <title>Intraspecific diversification of the crop wild relative Brassica cretica Lam. using demographic model selection.</title>
        <authorList>
            <person name="Kioukis A."/>
            <person name="Michalopoulou V.A."/>
            <person name="Briers L."/>
            <person name="Pirintsos S."/>
            <person name="Studholme D.J."/>
            <person name="Pavlidis P."/>
            <person name="Sarris P.F."/>
        </authorList>
    </citation>
    <scope>NUCLEOTIDE SEQUENCE [LARGE SCALE GENOMIC DNA]</scope>
    <source>
        <strain evidence="14">cv. PFS-1207/04</strain>
    </source>
</reference>
<evidence type="ECO:0000313" key="14">
    <source>
        <dbReference type="Proteomes" id="UP000266723"/>
    </source>
</evidence>
<evidence type="ECO:0000256" key="2">
    <source>
        <dbReference type="ARBA" id="ARBA00008982"/>
    </source>
</evidence>
<comment type="catalytic activity">
    <reaction evidence="9">
        <text>(2R)-3-phosphoglycerate + ATP = (2R)-3-phospho-glyceroyl phosphate + ADP</text>
        <dbReference type="Rhea" id="RHEA:14801"/>
        <dbReference type="ChEBI" id="CHEBI:30616"/>
        <dbReference type="ChEBI" id="CHEBI:57604"/>
        <dbReference type="ChEBI" id="CHEBI:58272"/>
        <dbReference type="ChEBI" id="CHEBI:456216"/>
        <dbReference type="EC" id="2.7.2.3"/>
    </reaction>
</comment>
<evidence type="ECO:0000259" key="12">
    <source>
        <dbReference type="SMART" id="SM00666"/>
    </source>
</evidence>